<dbReference type="GO" id="GO:0005085">
    <property type="term" value="F:guanyl-nucleotide exchange factor activity"/>
    <property type="evidence" value="ECO:0007669"/>
    <property type="project" value="UniProtKB-KW"/>
</dbReference>
<comment type="similarity">
    <text evidence="2">Belongs to the DOCK family.</text>
</comment>
<dbReference type="GO" id="GO:0007264">
    <property type="term" value="P:small GTPase-mediated signal transduction"/>
    <property type="evidence" value="ECO:0007669"/>
    <property type="project" value="InterPro"/>
</dbReference>
<dbReference type="EMBL" id="KB207030">
    <property type="protein sequence ID" value="ELP85838.1"/>
    <property type="molecule type" value="Genomic_DNA"/>
</dbReference>
<dbReference type="InterPro" id="IPR043161">
    <property type="entry name" value="DOCK_C_lobe_A"/>
</dbReference>
<feature type="domain" description="DOCKER" evidence="4">
    <location>
        <begin position="2036"/>
        <end position="2378"/>
    </location>
</feature>
<dbReference type="Pfam" id="PF06920">
    <property type="entry name" value="DHR-2_Lobe_A"/>
    <property type="match status" value="1"/>
</dbReference>
<reference evidence="5 6" key="1">
    <citation type="submission" date="2012-10" db="EMBL/GenBank/DDBJ databases">
        <authorList>
            <person name="Zafar N."/>
            <person name="Inman J."/>
            <person name="Hall N."/>
            <person name="Lorenzi H."/>
            <person name="Caler E."/>
        </authorList>
    </citation>
    <scope>NUCLEOTIDE SEQUENCE [LARGE SCALE GENOMIC DNA]</scope>
    <source>
        <strain evidence="5 6">IP1</strain>
    </source>
</reference>
<evidence type="ECO:0000259" key="3">
    <source>
        <dbReference type="PROSITE" id="PS50222"/>
    </source>
</evidence>
<dbReference type="KEGG" id="eiv:EIN_282090"/>
<dbReference type="GO" id="GO:0005509">
    <property type="term" value="F:calcium ion binding"/>
    <property type="evidence" value="ECO:0007669"/>
    <property type="project" value="InterPro"/>
</dbReference>
<protein>
    <recommendedName>
        <fullName evidence="7">EF-hand domain-containing protein</fullName>
    </recommendedName>
</protein>
<name>A0A0A1TX48_ENTIV</name>
<evidence type="ECO:0000256" key="2">
    <source>
        <dbReference type="PROSITE-ProRule" id="PRU00984"/>
    </source>
</evidence>
<dbReference type="InterPro" id="IPR046769">
    <property type="entry name" value="DOCKER_Lobe_A"/>
</dbReference>
<evidence type="ECO:0000313" key="5">
    <source>
        <dbReference type="EMBL" id="ELP85838.1"/>
    </source>
</evidence>
<keyword evidence="1" id="KW-0344">Guanine-nucleotide releasing factor</keyword>
<dbReference type="InterPro" id="IPR002048">
    <property type="entry name" value="EF_hand_dom"/>
</dbReference>
<organism evidence="5 6">
    <name type="scientific">Entamoeba invadens IP1</name>
    <dbReference type="NCBI Taxonomy" id="370355"/>
    <lineage>
        <taxon>Eukaryota</taxon>
        <taxon>Amoebozoa</taxon>
        <taxon>Evosea</taxon>
        <taxon>Archamoebae</taxon>
        <taxon>Mastigamoebida</taxon>
        <taxon>Entamoebidae</taxon>
        <taxon>Entamoeba</taxon>
    </lineage>
</organism>
<evidence type="ECO:0008006" key="7">
    <source>
        <dbReference type="Google" id="ProtNLM"/>
    </source>
</evidence>
<sequence length="2378" mass="275222">MYDTEVIGELNVFQIRRFILSTYNITLSIEQIRQFLSELVISKNGRISKAEFIAFKQSLFAKKDEFLLSQTKPTSEIYGSLPFTLINIQPTDIKTPRQQDLTRDFFYESSPYHRAILSLLFDPIVHYSPLNVIPFTNQLGTQYYSSQRSEQVVRMGTLPKLSQVNREPDVFLFQNFPALSELFVPDVNLAELSSHLFFLPKAPKYFSKIETFVVVFLGTTLESAVLTEDLFFSISFHNLRSFDKVSSNYTTSTAYRTESLEYSTVAQNTFAIQLDPTQEYAAILRVYRRYTNDLQTIREIYARPHDENEKSKDLKLKSKTPRTNFKQFVMSGVFLVKNSLKNLNKGNVFYGLKFYKDEGMKDEQLLKDVIAGKAKECLGGMWGIKIEKISEYKTDYLVIEKCLIKQNLEDQPAEAKTKKQAKIPLVCSWENKTDWSIEIHREYSNELVGIFKEISIGKELKKSVLKVKVYLRTGENGNVNIKAFLNGMNMDEVFEASAIGKGMGLTDEIVINLPFILTDMHHLYVQVQELNIETLEEMNSYSGILKLCQRGVIIGSGEKVIGLYKGMSSNYYTDLSQYQNVNMTEGSPHITIELKLNSSVYPSSSDLHAFLINKTNQLSSIKMTDVMAFLPLVIQRYLNIANDKNYTEFFHFFDVLDEVYGVDTYSTTLVSAIENYNYIIPNSELILEKQTFTVLSKVLLNLPTPSDDTTRKFLKFSWVIFLLIVKSINTYQITLRQTNGDDDVKNAFLGNLEVMKQIRKELSVGVLKISGLIRESVLTSDAMNVREGNSALAQFLVRMLNIWNRGDVSKMMENHLDILANPISADGIHVMAKDSAIMQYLSLLRIEFCEVSMLMEGFFKSSSWSLKCEVCINDDKEENLGYPVNVIIRNLLSVIHRGKDEGRLGINVLAMIVSCYELDGSLSKSDKEKAFSRLMVVVLKIIEDWEIFSKWKVSKISESEDLEDIKTLYFSLLTIIRNCPKDELRQWVTNEVSNRIEILIENLRRANLVFSFFPNEFRPNPRKVIVEKTREVVALLGILKSPRGIFEGNSLRNSKENRFDKEIERKELRESRDMKELRELNITKEESKETFSENEITPKRKETAKDSILATPRAFRLSKKIDQQFFGTPIKLPLSTPQRKRTIVKPLDLTLSEKKMTITHKDEGMIERGRVLVTEIAKTSMDIMMYLLDRVNPSNSTPVSRCECIPNQSDGETSNPSVLKNESERWEEQLWEFISKTLFEVSWSEYYSVILREFINSVMAFKRVYIFGINGCVRNSIMESIVTAVNDENPYKRSDGLKMTFVFSKNDFLVNGNIENTSNGYKKAICESGVTGKDVLLNSIEEFEMTSKRHFTTQTEELKNADEKYRRMPGAKKWKDWSEMNYGKLVGKIYDQVSFREDLNLVLIETIGLMRVDERRTENDGVLAEVISKLKKFKVEYLKFGEGELFDNFRSKKISEKYREVGKLEEKVTHLIFEIDKEVEEGMEMRRKREDMKTKAEQMMTAVSREVVQLLQPKPQSVIQHDIQQSECHSFSRASEVLEICPLSTKHPEELLLEKYAIFDVHKQCQALRSRLDEMSESLSKCGLRRVEEIDAMLDIISSVEMMRQNWYDATLELSSIESSLLSRDEKSERKAQEWSTLTSTMLRHWSSDLIGDPCEIEFLVSRKKDLDVIIRRVEERSEKVRKSVQVSGVVEKGEVMWANVINSSEKVVQQIYEVKRKYDIKVEMKKKQEGLESQAEELRYLVGLVFLYEKVKKEIGEMESGVDLISCELLIQVMREIGDGIYNYLTRIDDIVVNITKESEEVKEKLGIGEVLNKVKFIYKEEGYSSLSQSGGTRLKESSEVFIEKRKQLEGILLRFSELVATELRNETGRKLYKRKIEELLHKTKSAVITSEVETQIWLLYDDIRKMEDSNIEEITRYVSRSDEGYIGRLMKIDPKKLKKSLGSPALGKFSSMIFKDGVSPLREKERETVILNLRNEFDEESSLLDVSKKLQRKYLNDVKTFKKEVGEVMKKLKILDKNTSDCDEIADKYYMFSEEYYNNPELHITWMNRLSESQKNRANFPEMANCELHMVFYLISVLKIEIDVSEIKDIYTCETPPPANGQIFETQESVFKHFERALFAMQRANFFEEAIKISRCEAKYYLKQNNFKKVLKCHEKLSNLFDVMQDKHVAVNFFLVNYREKNYIYCVGVEKELFEKMIKTTLRQGEEAHASPTVADEIIVSKVRKTTEKNTFEQIKYTKRHVVRKIYVTEVALPNVIRRSKVINAQIKRENIVTFIQQKVTKIEEIVDTVDVNAIDKVFGQIEETTRYVKKLNERKPSGLEQAVQQICRLDEKIKGLIVAAGVTGLYNDDLLEKLNEKYVQMHMSIKNLVKVMESV</sequence>
<gene>
    <name evidence="5" type="ORF">EIN_282090</name>
</gene>
<dbReference type="Gene3D" id="1.25.40.410">
    <property type="match status" value="1"/>
</dbReference>
<keyword evidence="6" id="KW-1185">Reference proteome</keyword>
<dbReference type="PROSITE" id="PS51651">
    <property type="entry name" value="DOCKER"/>
    <property type="match status" value="1"/>
</dbReference>
<dbReference type="PANTHER" id="PTHR23317:SF76">
    <property type="entry name" value="LD20667P"/>
    <property type="match status" value="1"/>
</dbReference>
<dbReference type="RefSeq" id="XP_004185184.1">
    <property type="nucleotide sequence ID" value="XM_004185136.1"/>
</dbReference>
<feature type="domain" description="EF-hand" evidence="3">
    <location>
        <begin position="27"/>
        <end position="62"/>
    </location>
</feature>
<dbReference type="InterPro" id="IPR027357">
    <property type="entry name" value="DOCKER_dom"/>
</dbReference>
<dbReference type="InterPro" id="IPR026791">
    <property type="entry name" value="DOCK"/>
</dbReference>
<dbReference type="VEuPathDB" id="AmoebaDB:EIN_282090"/>
<accession>A0A0A1TX48</accession>
<evidence type="ECO:0000313" key="6">
    <source>
        <dbReference type="Proteomes" id="UP000014680"/>
    </source>
</evidence>
<proteinExistence type="inferred from homology"/>
<evidence type="ECO:0000256" key="1">
    <source>
        <dbReference type="ARBA" id="ARBA00022658"/>
    </source>
</evidence>
<dbReference type="PROSITE" id="PS50222">
    <property type="entry name" value="EF_HAND_2"/>
    <property type="match status" value="1"/>
</dbReference>
<evidence type="ECO:0000259" key="4">
    <source>
        <dbReference type="PROSITE" id="PS51651"/>
    </source>
</evidence>
<dbReference type="GeneID" id="14884797"/>
<dbReference type="OrthoDB" id="47328at2759"/>
<dbReference type="PANTHER" id="PTHR23317">
    <property type="entry name" value="DEDICATOR OF CYTOKINESIS DOCK"/>
    <property type="match status" value="1"/>
</dbReference>
<dbReference type="Proteomes" id="UP000014680">
    <property type="component" value="Unassembled WGS sequence"/>
</dbReference>